<reference evidence="5 6" key="1">
    <citation type="submission" date="2024-02" db="EMBL/GenBank/DDBJ databases">
        <title>High-quality chromosome-scale genome assembly of Pensacola bahiagrass (Paspalum notatum Flugge var. saurae).</title>
        <authorList>
            <person name="Vega J.M."/>
            <person name="Podio M."/>
            <person name="Orjuela J."/>
            <person name="Siena L.A."/>
            <person name="Pessino S.C."/>
            <person name="Combes M.C."/>
            <person name="Mariac C."/>
            <person name="Albertini E."/>
            <person name="Pupilli F."/>
            <person name="Ortiz J.P.A."/>
            <person name="Leblanc O."/>
        </authorList>
    </citation>
    <scope>NUCLEOTIDE SEQUENCE [LARGE SCALE GENOMIC DNA]</scope>
    <source>
        <strain evidence="5">R1</strain>
        <tissue evidence="5">Leaf</tissue>
    </source>
</reference>
<feature type="compositionally biased region" description="Basic and acidic residues" evidence="2">
    <location>
        <begin position="25"/>
        <end position="34"/>
    </location>
</feature>
<feature type="region of interest" description="Disordered" evidence="2">
    <location>
        <begin position="1"/>
        <end position="60"/>
    </location>
</feature>
<feature type="domain" description="Reverse transcriptase Ty1/copia-type" evidence="3">
    <location>
        <begin position="300"/>
        <end position="370"/>
    </location>
</feature>
<dbReference type="Pfam" id="PF07727">
    <property type="entry name" value="RVT_2"/>
    <property type="match status" value="2"/>
</dbReference>
<evidence type="ECO:0000256" key="2">
    <source>
        <dbReference type="SAM" id="MobiDB-lite"/>
    </source>
</evidence>
<feature type="domain" description="Retrovirus-related Pol polyprotein from transposon TNT 1-94-like beta-barrel" evidence="4">
    <location>
        <begin position="64"/>
        <end position="123"/>
    </location>
</feature>
<dbReference type="InterPro" id="IPR013103">
    <property type="entry name" value="RVT_2"/>
</dbReference>
<keyword evidence="1" id="KW-0645">Protease</keyword>
<sequence>MANMVQNNWNHGKGKGKNKLNKTTNFEKKNKAELPRFTCGPSRAGRPSRKKRVGNGQSSKTVNTVTRDCTVLMENGSVAYVLGTGTVDLKFTSGKIVQLKNVQHVPSMNKNLVCGSLLLKDGFKVVLESNEVVVSRYGYVYGGLFRLSLSDFSNKCVNHICGGVNDDASLWHARLCHQPRKSHKAAEERNLAPLELIHSDLCEMNGVLTKSEKRFSSEITPELNAPTEVFEPPCEISLEEDNNEAPRKSKRQRVEKSFGNDFIVYLMDDTPTSISEAFASPDADNWKEAVQSELDSILSNGTWELTERPYGCKPIGCKWVFKKKLSPDGTIEKYKARLVAKGYTQKEGEDFFDTYSPVARMTTIRVSLSFGRFVWSHHSSNGCKDSFPQWRVERGDLYGTARWVCSKGSREQSVLKQAPKQWHEKFDITLTSAGFAVNGADSCVYYRYGGGKGVILCLYVDDILIFGTDIDVINEVKSFLSTKFDMKDLREADVILNIKLIKDESGITLSQTHYVEKVLSRFGYIDSKPSPTPYDPSVTLKKNKRIGVNQLKYSQIIGSLMYLASATRPDISFAVSKLSRFVSNPGIDHWHALKRVMCYLKGTMSYGIHYSGHPAVLDGYSDANWISDDELYATSGYVFMLGGGAVSWRSCKQTILTRSTMEADLAALDTASVEADWLRELLMDLPVVDKPIPAILMNCDNQTAIAKVNSDKENAKSSRHVRRRVKSVRKMRHSGVISVTYIQTERNLVDPFTKGLSRNVIDIASREMGLRPI</sequence>
<evidence type="ECO:0000259" key="4">
    <source>
        <dbReference type="Pfam" id="PF22936"/>
    </source>
</evidence>
<evidence type="ECO:0008006" key="7">
    <source>
        <dbReference type="Google" id="ProtNLM"/>
    </source>
</evidence>
<protein>
    <recommendedName>
        <fullName evidence="7">Polyprotein</fullName>
    </recommendedName>
</protein>
<evidence type="ECO:0000313" key="5">
    <source>
        <dbReference type="EMBL" id="WVZ91759.1"/>
    </source>
</evidence>
<name>A0AAQ3UHE9_PASNO</name>
<dbReference type="InterPro" id="IPR054722">
    <property type="entry name" value="PolX-like_BBD"/>
</dbReference>
<dbReference type="PANTHER" id="PTHR11439:SF440">
    <property type="entry name" value="INTEGRASE CATALYTIC DOMAIN-CONTAINING PROTEIN"/>
    <property type="match status" value="1"/>
</dbReference>
<dbReference type="AlphaFoldDB" id="A0AAQ3UHE9"/>
<keyword evidence="6" id="KW-1185">Reference proteome</keyword>
<keyword evidence="1" id="KW-0378">Hydrolase</keyword>
<evidence type="ECO:0000313" key="6">
    <source>
        <dbReference type="Proteomes" id="UP001341281"/>
    </source>
</evidence>
<feature type="domain" description="Reverse transcriptase Ty1/copia-type" evidence="3">
    <location>
        <begin position="415"/>
        <end position="534"/>
    </location>
</feature>
<dbReference type="Proteomes" id="UP001341281">
    <property type="component" value="Chromosome 09"/>
</dbReference>
<organism evidence="5 6">
    <name type="scientific">Paspalum notatum var. saurae</name>
    <dbReference type="NCBI Taxonomy" id="547442"/>
    <lineage>
        <taxon>Eukaryota</taxon>
        <taxon>Viridiplantae</taxon>
        <taxon>Streptophyta</taxon>
        <taxon>Embryophyta</taxon>
        <taxon>Tracheophyta</taxon>
        <taxon>Spermatophyta</taxon>
        <taxon>Magnoliopsida</taxon>
        <taxon>Liliopsida</taxon>
        <taxon>Poales</taxon>
        <taxon>Poaceae</taxon>
        <taxon>PACMAD clade</taxon>
        <taxon>Panicoideae</taxon>
        <taxon>Andropogonodae</taxon>
        <taxon>Paspaleae</taxon>
        <taxon>Paspalinae</taxon>
        <taxon>Paspalum</taxon>
    </lineage>
</organism>
<dbReference type="GO" id="GO:0004190">
    <property type="term" value="F:aspartic-type endopeptidase activity"/>
    <property type="evidence" value="ECO:0007669"/>
    <property type="project" value="UniProtKB-KW"/>
</dbReference>
<keyword evidence="1" id="KW-0064">Aspartyl protease</keyword>
<dbReference type="EMBL" id="CP144753">
    <property type="protein sequence ID" value="WVZ91759.1"/>
    <property type="molecule type" value="Genomic_DNA"/>
</dbReference>
<evidence type="ECO:0000259" key="3">
    <source>
        <dbReference type="Pfam" id="PF07727"/>
    </source>
</evidence>
<proteinExistence type="predicted"/>
<dbReference type="SUPFAM" id="SSF56672">
    <property type="entry name" value="DNA/RNA polymerases"/>
    <property type="match status" value="1"/>
</dbReference>
<evidence type="ECO:0000256" key="1">
    <source>
        <dbReference type="ARBA" id="ARBA00022750"/>
    </source>
</evidence>
<accession>A0AAQ3UHE9</accession>
<dbReference type="InterPro" id="IPR043502">
    <property type="entry name" value="DNA/RNA_pol_sf"/>
</dbReference>
<dbReference type="CDD" id="cd09272">
    <property type="entry name" value="RNase_HI_RT_Ty1"/>
    <property type="match status" value="1"/>
</dbReference>
<gene>
    <name evidence="5" type="ORF">U9M48_037885</name>
</gene>
<dbReference type="PANTHER" id="PTHR11439">
    <property type="entry name" value="GAG-POL-RELATED RETROTRANSPOSON"/>
    <property type="match status" value="1"/>
</dbReference>
<dbReference type="Pfam" id="PF22936">
    <property type="entry name" value="Pol_BBD"/>
    <property type="match status" value="1"/>
</dbReference>